<dbReference type="EMBL" id="ACWF01000158">
    <property type="protein sequence ID" value="EHL73395.1"/>
    <property type="molecule type" value="Genomic_DNA"/>
</dbReference>
<feature type="transmembrane region" description="Helical" evidence="1">
    <location>
        <begin position="33"/>
        <end position="51"/>
    </location>
</feature>
<dbReference type="HOGENOM" id="CLU_115728_0_0_9"/>
<keyword evidence="1" id="KW-1133">Transmembrane helix</keyword>
<evidence type="ECO:0000259" key="2">
    <source>
        <dbReference type="Pfam" id="PF18917"/>
    </source>
</evidence>
<name>G9QQ81_9BACI</name>
<gene>
    <name evidence="3" type="ORF">HMPREF1015_00448</name>
</gene>
<dbReference type="InterPro" id="IPR043726">
    <property type="entry name" value="LiaI-LiaF-like_TM1"/>
</dbReference>
<dbReference type="AlphaFoldDB" id="G9QQ81"/>
<dbReference type="Pfam" id="PF18917">
    <property type="entry name" value="LiaI-LiaF-like_TM1"/>
    <property type="match status" value="1"/>
</dbReference>
<comment type="caution">
    <text evidence="3">The sequence shown here is derived from an EMBL/GenBank/DDBJ whole genome shotgun (WGS) entry which is preliminary data.</text>
</comment>
<sequence length="161" mass="18745">MKQQRFFPGIILMGFGAYFYLQKSNILLFDGFFTWPTILLIVGLAFLFQAYGGQDYQFILPGVILTGFGIHFHLVRQFPNWPDQIGIFVLIIAIGFFLQSQKTKEGFLYSMLFFILALLSLFYQNVIAWLGLLRSGQEDLWHFWPILLILVGAYLLFVKRK</sequence>
<evidence type="ECO:0000256" key="1">
    <source>
        <dbReference type="SAM" id="Phobius"/>
    </source>
</evidence>
<organism evidence="3 4">
    <name type="scientific">Bacillus smithii 7_3_47FAA</name>
    <dbReference type="NCBI Taxonomy" id="665952"/>
    <lineage>
        <taxon>Bacteria</taxon>
        <taxon>Bacillati</taxon>
        <taxon>Bacillota</taxon>
        <taxon>Bacilli</taxon>
        <taxon>Bacillales</taxon>
        <taxon>Bacillaceae</taxon>
        <taxon>Bacillus</taxon>
    </lineage>
</organism>
<feature type="transmembrane region" description="Helical" evidence="1">
    <location>
        <begin position="58"/>
        <end position="75"/>
    </location>
</feature>
<feature type="transmembrane region" description="Helical" evidence="1">
    <location>
        <begin position="107"/>
        <end position="129"/>
    </location>
</feature>
<evidence type="ECO:0000313" key="3">
    <source>
        <dbReference type="EMBL" id="EHL73395.1"/>
    </source>
</evidence>
<keyword evidence="4" id="KW-1185">Reference proteome</keyword>
<dbReference type="GeneID" id="87582444"/>
<evidence type="ECO:0000313" key="4">
    <source>
        <dbReference type="Proteomes" id="UP000011747"/>
    </source>
</evidence>
<keyword evidence="1" id="KW-0812">Transmembrane</keyword>
<keyword evidence="1" id="KW-0472">Membrane</keyword>
<reference evidence="3 4" key="1">
    <citation type="submission" date="2011-09" db="EMBL/GenBank/DDBJ databases">
        <title>The Genome Sequence of Bacillus smithii 7_3_47FAA.</title>
        <authorList>
            <consortium name="The Broad Institute Genome Sequencing Platform"/>
            <person name="Earl A."/>
            <person name="Ward D."/>
            <person name="Feldgarden M."/>
            <person name="Gevers D."/>
            <person name="Daigneault M."/>
            <person name="Strauss J."/>
            <person name="Allen-Vercoe E."/>
            <person name="Young S.K."/>
            <person name="Zeng Q."/>
            <person name="Gargeya S."/>
            <person name="Fitzgerald M."/>
            <person name="Haas B."/>
            <person name="Abouelleil A."/>
            <person name="Alvarado L."/>
            <person name="Arachchi H.M."/>
            <person name="Berlin A."/>
            <person name="Brown A."/>
            <person name="Chapman S.B."/>
            <person name="Chen Z."/>
            <person name="Dunbar C."/>
            <person name="Freedman E."/>
            <person name="Gearin G."/>
            <person name="Goldberg J."/>
            <person name="Griggs A."/>
            <person name="Gujja S."/>
            <person name="Heiman D."/>
            <person name="Howarth C."/>
            <person name="Larson L."/>
            <person name="Lui A."/>
            <person name="MacDonald P.J.P."/>
            <person name="Montmayeur A."/>
            <person name="Murphy C."/>
            <person name="Neiman D."/>
            <person name="Pearson M."/>
            <person name="Priest M."/>
            <person name="Roberts A."/>
            <person name="Saif S."/>
            <person name="Shea T."/>
            <person name="Shenoy N."/>
            <person name="Sisk P."/>
            <person name="Stolte C."/>
            <person name="Sykes S."/>
            <person name="Wortman J."/>
            <person name="Nusbaum C."/>
            <person name="Birren B."/>
        </authorList>
    </citation>
    <scope>NUCLEOTIDE SEQUENCE [LARGE SCALE GENOMIC DNA]</scope>
    <source>
        <strain evidence="3 4">7_3_47FAA</strain>
    </source>
</reference>
<dbReference type="PATRIC" id="fig|665952.3.peg.3371"/>
<feature type="domain" description="LiaI-LiaF-like transmembrane region" evidence="2">
    <location>
        <begin position="6"/>
        <end position="47"/>
    </location>
</feature>
<feature type="transmembrane region" description="Helical" evidence="1">
    <location>
        <begin position="5"/>
        <end position="21"/>
    </location>
</feature>
<accession>G9QQ81</accession>
<proteinExistence type="predicted"/>
<dbReference type="Proteomes" id="UP000011747">
    <property type="component" value="Unassembled WGS sequence"/>
</dbReference>
<dbReference type="RefSeq" id="WP_003355546.1">
    <property type="nucleotide sequence ID" value="NZ_JH414764.1"/>
</dbReference>
<feature type="transmembrane region" description="Helical" evidence="1">
    <location>
        <begin position="81"/>
        <end position="98"/>
    </location>
</feature>
<feature type="transmembrane region" description="Helical" evidence="1">
    <location>
        <begin position="141"/>
        <end position="158"/>
    </location>
</feature>
<protein>
    <recommendedName>
        <fullName evidence="2">LiaI-LiaF-like transmembrane region domain-containing protein</fullName>
    </recommendedName>
</protein>